<sequence length="128" mass="13943">MGVGEEEGEEWGLEQSSLPSEKKSLPGTGNAVTGPGGGDGRHFDDVKSNSLSKEKFDTDSHSDIKAEGLIVRGRSSQKLYKLKRKKERSKTQNEKPAEDNFVANDSDGEVLISTASMENRTTWIIDSA</sequence>
<evidence type="ECO:0000313" key="2">
    <source>
        <dbReference type="EMBL" id="EEC75293.1"/>
    </source>
</evidence>
<name>B8APU9_ORYSI</name>
<dbReference type="HOGENOM" id="CLU_1963236_0_0_1"/>
<dbReference type="Proteomes" id="UP000007015">
    <property type="component" value="Chromosome 3"/>
</dbReference>
<evidence type="ECO:0000313" key="3">
    <source>
        <dbReference type="Proteomes" id="UP000007015"/>
    </source>
</evidence>
<feature type="compositionally biased region" description="Basic and acidic residues" evidence="1">
    <location>
        <begin position="39"/>
        <end position="66"/>
    </location>
</feature>
<dbReference type="EMBL" id="CM000128">
    <property type="protein sequence ID" value="EEC75293.1"/>
    <property type="molecule type" value="Genomic_DNA"/>
</dbReference>
<feature type="compositionally biased region" description="Basic and acidic residues" evidence="1">
    <location>
        <begin position="89"/>
        <end position="98"/>
    </location>
</feature>
<protein>
    <submittedName>
        <fullName evidence="2">Uncharacterized protein</fullName>
    </submittedName>
</protein>
<organism evidence="2 3">
    <name type="scientific">Oryza sativa subsp. indica</name>
    <name type="common">Rice</name>
    <dbReference type="NCBI Taxonomy" id="39946"/>
    <lineage>
        <taxon>Eukaryota</taxon>
        <taxon>Viridiplantae</taxon>
        <taxon>Streptophyta</taxon>
        <taxon>Embryophyta</taxon>
        <taxon>Tracheophyta</taxon>
        <taxon>Spermatophyta</taxon>
        <taxon>Magnoliopsida</taxon>
        <taxon>Liliopsida</taxon>
        <taxon>Poales</taxon>
        <taxon>Poaceae</taxon>
        <taxon>BOP clade</taxon>
        <taxon>Oryzoideae</taxon>
        <taxon>Oryzeae</taxon>
        <taxon>Oryzinae</taxon>
        <taxon>Oryza</taxon>
        <taxon>Oryza sativa</taxon>
    </lineage>
</organism>
<evidence type="ECO:0000256" key="1">
    <source>
        <dbReference type="SAM" id="MobiDB-lite"/>
    </source>
</evidence>
<dbReference type="AlphaFoldDB" id="B8APU9"/>
<proteinExistence type="predicted"/>
<reference evidence="2 3" key="1">
    <citation type="journal article" date="2005" name="PLoS Biol.">
        <title>The genomes of Oryza sativa: a history of duplications.</title>
        <authorList>
            <person name="Yu J."/>
            <person name="Wang J."/>
            <person name="Lin W."/>
            <person name="Li S."/>
            <person name="Li H."/>
            <person name="Zhou J."/>
            <person name="Ni P."/>
            <person name="Dong W."/>
            <person name="Hu S."/>
            <person name="Zeng C."/>
            <person name="Zhang J."/>
            <person name="Zhang Y."/>
            <person name="Li R."/>
            <person name="Xu Z."/>
            <person name="Li S."/>
            <person name="Li X."/>
            <person name="Zheng H."/>
            <person name="Cong L."/>
            <person name="Lin L."/>
            <person name="Yin J."/>
            <person name="Geng J."/>
            <person name="Li G."/>
            <person name="Shi J."/>
            <person name="Liu J."/>
            <person name="Lv H."/>
            <person name="Li J."/>
            <person name="Wang J."/>
            <person name="Deng Y."/>
            <person name="Ran L."/>
            <person name="Shi X."/>
            <person name="Wang X."/>
            <person name="Wu Q."/>
            <person name="Li C."/>
            <person name="Ren X."/>
            <person name="Wang J."/>
            <person name="Wang X."/>
            <person name="Li D."/>
            <person name="Liu D."/>
            <person name="Zhang X."/>
            <person name="Ji Z."/>
            <person name="Zhao W."/>
            <person name="Sun Y."/>
            <person name="Zhang Z."/>
            <person name="Bao J."/>
            <person name="Han Y."/>
            <person name="Dong L."/>
            <person name="Ji J."/>
            <person name="Chen P."/>
            <person name="Wu S."/>
            <person name="Liu J."/>
            <person name="Xiao Y."/>
            <person name="Bu D."/>
            <person name="Tan J."/>
            <person name="Yang L."/>
            <person name="Ye C."/>
            <person name="Zhang J."/>
            <person name="Xu J."/>
            <person name="Zhou Y."/>
            <person name="Yu Y."/>
            <person name="Zhang B."/>
            <person name="Zhuang S."/>
            <person name="Wei H."/>
            <person name="Liu B."/>
            <person name="Lei M."/>
            <person name="Yu H."/>
            <person name="Li Y."/>
            <person name="Xu H."/>
            <person name="Wei S."/>
            <person name="He X."/>
            <person name="Fang L."/>
            <person name="Zhang Z."/>
            <person name="Zhang Y."/>
            <person name="Huang X."/>
            <person name="Su Z."/>
            <person name="Tong W."/>
            <person name="Li J."/>
            <person name="Tong Z."/>
            <person name="Li S."/>
            <person name="Ye J."/>
            <person name="Wang L."/>
            <person name="Fang L."/>
            <person name="Lei T."/>
            <person name="Chen C."/>
            <person name="Chen H."/>
            <person name="Xu Z."/>
            <person name="Li H."/>
            <person name="Huang H."/>
            <person name="Zhang F."/>
            <person name="Xu H."/>
            <person name="Li N."/>
            <person name="Zhao C."/>
            <person name="Li S."/>
            <person name="Dong L."/>
            <person name="Huang Y."/>
            <person name="Li L."/>
            <person name="Xi Y."/>
            <person name="Qi Q."/>
            <person name="Li W."/>
            <person name="Zhang B."/>
            <person name="Hu W."/>
            <person name="Zhang Y."/>
            <person name="Tian X."/>
            <person name="Jiao Y."/>
            <person name="Liang X."/>
            <person name="Jin J."/>
            <person name="Gao L."/>
            <person name="Zheng W."/>
            <person name="Hao B."/>
            <person name="Liu S."/>
            <person name="Wang W."/>
            <person name="Yuan L."/>
            <person name="Cao M."/>
            <person name="McDermott J."/>
            <person name="Samudrala R."/>
            <person name="Wang J."/>
            <person name="Wong G.K."/>
            <person name="Yang H."/>
        </authorList>
    </citation>
    <scope>NUCLEOTIDE SEQUENCE [LARGE SCALE GENOMIC DNA]</scope>
    <source>
        <strain evidence="3">cv. 93-11</strain>
    </source>
</reference>
<dbReference type="Gramene" id="BGIOSGA012654-TA">
    <property type="protein sequence ID" value="BGIOSGA012654-PA"/>
    <property type="gene ID" value="BGIOSGA012654"/>
</dbReference>
<feature type="region of interest" description="Disordered" evidence="1">
    <location>
        <begin position="1"/>
        <end position="102"/>
    </location>
</feature>
<gene>
    <name evidence="2" type="ORF">OsI_11640</name>
</gene>
<accession>B8APU9</accession>
<keyword evidence="3" id="KW-1185">Reference proteome</keyword>
<feature type="compositionally biased region" description="Acidic residues" evidence="1">
    <location>
        <begin position="1"/>
        <end position="12"/>
    </location>
</feature>